<dbReference type="InterPro" id="IPR031127">
    <property type="entry name" value="E3_UB_ligase_RBR"/>
</dbReference>
<name>G0MMJ2_CAEBE</name>
<dbReference type="PANTHER" id="PTHR11685">
    <property type="entry name" value="RBR FAMILY RING FINGER AND IBR DOMAIN-CONTAINING"/>
    <property type="match status" value="1"/>
</dbReference>
<dbReference type="GO" id="GO:0008270">
    <property type="term" value="F:zinc ion binding"/>
    <property type="evidence" value="ECO:0007669"/>
    <property type="project" value="UniProtKB-KW"/>
</dbReference>
<dbReference type="InterPro" id="IPR044066">
    <property type="entry name" value="TRIAD_supradom"/>
</dbReference>
<comment type="catalytic activity">
    <reaction evidence="1">
        <text>[E2 ubiquitin-conjugating enzyme]-S-ubiquitinyl-L-cysteine + [acceptor protein]-L-lysine = [E2 ubiquitin-conjugating enzyme]-L-cysteine + [acceptor protein]-N(6)-ubiquitinyl-L-lysine.</text>
        <dbReference type="EC" id="2.3.2.31"/>
    </reaction>
</comment>
<dbReference type="eggNOG" id="KOG1815">
    <property type="taxonomic scope" value="Eukaryota"/>
</dbReference>
<keyword evidence="3" id="KW-0808">Transferase</keyword>
<dbReference type="OrthoDB" id="1431934at2759"/>
<accession>G0MMJ2</accession>
<keyword evidence="7" id="KW-0833">Ubl conjugation pathway</keyword>
<keyword evidence="9" id="KW-0812">Transmembrane</keyword>
<dbReference type="Pfam" id="PF22191">
    <property type="entry name" value="IBR_1"/>
    <property type="match status" value="1"/>
</dbReference>
<dbReference type="HOGENOM" id="CLU_009823_3_1_1"/>
<dbReference type="Gene3D" id="1.20.120.1750">
    <property type="match status" value="1"/>
</dbReference>
<sequence length="483" mass="54969">MTIVDNVRTIPNQVLSQGNIFSEMILVASKLDFLLPITPIQQILLLLKFDWDTESLKNSLQEYADTNSFLLENGVCPENTVSVINNSECAICCSTENLLGLRCQHMACLNCWSKYLATKITSNQCLLRCMEFGCGMLISNEILGKFIFSSKLKVAHWGLLKDSYINSDSSLAWCNKKCGMAVRRSNCDTVTCSCGSKFCFLCNSDAHHPATCRQFQLWKEQRSNPDGMALSWILSNTRECPRCFVPIEKNGGCNHMKCTGCRHEYCWNCSQDWRTHFGGCKQPDINVAQTKLNSRANSDVFARYVSRFDHHKKCLEQEQQIRSSISNISGIKFRKTLDECRRTLMYTYVFGYYLKNGMYTSIFEKHQQNLEIAVGKLVSQWNVRHPGKIETQQIERRVWELVGNCSTLRKTLLDHCAKGAEHENLGGRQPNRELKRVVTPQATTNTVENVTPGTYDSVGFCIDIIFVIILIGVGYCLWSCIIF</sequence>
<dbReference type="Pfam" id="PF01485">
    <property type="entry name" value="IBR"/>
    <property type="match status" value="1"/>
</dbReference>
<dbReference type="PROSITE" id="PS51873">
    <property type="entry name" value="TRIAD"/>
    <property type="match status" value="1"/>
</dbReference>
<evidence type="ECO:0000256" key="8">
    <source>
        <dbReference type="ARBA" id="ARBA00022833"/>
    </source>
</evidence>
<proteinExistence type="predicted"/>
<evidence type="ECO:0000259" key="10">
    <source>
        <dbReference type="PROSITE" id="PS51873"/>
    </source>
</evidence>
<feature type="domain" description="RING-type" evidence="10">
    <location>
        <begin position="85"/>
        <end position="284"/>
    </location>
</feature>
<dbReference type="EMBL" id="GL379802">
    <property type="protein sequence ID" value="EGT37389.1"/>
    <property type="molecule type" value="Genomic_DNA"/>
</dbReference>
<dbReference type="InterPro" id="IPR013083">
    <property type="entry name" value="Znf_RING/FYVE/PHD"/>
</dbReference>
<keyword evidence="12" id="KW-1185">Reference proteome</keyword>
<evidence type="ECO:0000256" key="6">
    <source>
        <dbReference type="ARBA" id="ARBA00022771"/>
    </source>
</evidence>
<evidence type="ECO:0000256" key="1">
    <source>
        <dbReference type="ARBA" id="ARBA00001798"/>
    </source>
</evidence>
<dbReference type="SMART" id="SM00647">
    <property type="entry name" value="IBR"/>
    <property type="match status" value="2"/>
</dbReference>
<gene>
    <name evidence="11" type="ORF">CAEBREN_20651</name>
</gene>
<evidence type="ECO:0000256" key="7">
    <source>
        <dbReference type="ARBA" id="ARBA00022786"/>
    </source>
</evidence>
<reference evidence="12" key="1">
    <citation type="submission" date="2011-07" db="EMBL/GenBank/DDBJ databases">
        <authorList>
            <consortium name="Caenorhabditis brenneri Sequencing and Analysis Consortium"/>
            <person name="Wilson R.K."/>
        </authorList>
    </citation>
    <scope>NUCLEOTIDE SEQUENCE [LARGE SCALE GENOMIC DNA]</scope>
    <source>
        <strain evidence="12">PB2801</strain>
    </source>
</reference>
<evidence type="ECO:0000256" key="2">
    <source>
        <dbReference type="ARBA" id="ARBA00012251"/>
    </source>
</evidence>
<dbReference type="InParanoid" id="G0MMJ2"/>
<dbReference type="STRING" id="135651.G0MMJ2"/>
<feature type="transmembrane region" description="Helical" evidence="9">
    <location>
        <begin position="457"/>
        <end position="478"/>
    </location>
</feature>
<evidence type="ECO:0000256" key="5">
    <source>
        <dbReference type="ARBA" id="ARBA00022737"/>
    </source>
</evidence>
<organism evidence="12">
    <name type="scientific">Caenorhabditis brenneri</name>
    <name type="common">Nematode worm</name>
    <dbReference type="NCBI Taxonomy" id="135651"/>
    <lineage>
        <taxon>Eukaryota</taxon>
        <taxon>Metazoa</taxon>
        <taxon>Ecdysozoa</taxon>
        <taxon>Nematoda</taxon>
        <taxon>Chromadorea</taxon>
        <taxon>Rhabditida</taxon>
        <taxon>Rhabditina</taxon>
        <taxon>Rhabditomorpha</taxon>
        <taxon>Rhabditoidea</taxon>
        <taxon>Rhabditidae</taxon>
        <taxon>Peloderinae</taxon>
        <taxon>Caenorhabditis</taxon>
    </lineage>
</organism>
<dbReference type="GO" id="GO:0016567">
    <property type="term" value="P:protein ubiquitination"/>
    <property type="evidence" value="ECO:0007669"/>
    <property type="project" value="InterPro"/>
</dbReference>
<dbReference type="GO" id="GO:0061630">
    <property type="term" value="F:ubiquitin protein ligase activity"/>
    <property type="evidence" value="ECO:0007669"/>
    <property type="project" value="UniProtKB-EC"/>
</dbReference>
<evidence type="ECO:0000313" key="11">
    <source>
        <dbReference type="EMBL" id="EGT37389.1"/>
    </source>
</evidence>
<keyword evidence="9" id="KW-1133">Transmembrane helix</keyword>
<dbReference type="SUPFAM" id="SSF57850">
    <property type="entry name" value="RING/U-box"/>
    <property type="match status" value="3"/>
</dbReference>
<dbReference type="Gene3D" id="3.30.40.10">
    <property type="entry name" value="Zinc/RING finger domain, C3HC4 (zinc finger)"/>
    <property type="match status" value="1"/>
</dbReference>
<keyword evidence="6" id="KW-0863">Zinc-finger</keyword>
<keyword evidence="4" id="KW-0479">Metal-binding</keyword>
<dbReference type="InterPro" id="IPR002867">
    <property type="entry name" value="IBR_dom"/>
</dbReference>
<keyword evidence="9" id="KW-0472">Membrane</keyword>
<keyword evidence="8" id="KW-0862">Zinc</keyword>
<dbReference type="EC" id="2.3.2.31" evidence="2"/>
<dbReference type="AlphaFoldDB" id="G0MMJ2"/>
<protein>
    <recommendedName>
        <fullName evidence="2">RBR-type E3 ubiquitin transferase</fullName>
        <ecNumber evidence="2">2.3.2.31</ecNumber>
    </recommendedName>
</protein>
<evidence type="ECO:0000256" key="9">
    <source>
        <dbReference type="SAM" id="Phobius"/>
    </source>
</evidence>
<keyword evidence="5" id="KW-0677">Repeat</keyword>
<evidence type="ECO:0000313" key="12">
    <source>
        <dbReference type="Proteomes" id="UP000008068"/>
    </source>
</evidence>
<dbReference type="Proteomes" id="UP000008068">
    <property type="component" value="Unassembled WGS sequence"/>
</dbReference>
<evidence type="ECO:0000256" key="3">
    <source>
        <dbReference type="ARBA" id="ARBA00022679"/>
    </source>
</evidence>
<evidence type="ECO:0000256" key="4">
    <source>
        <dbReference type="ARBA" id="ARBA00022723"/>
    </source>
</evidence>